<sequence length="146" mass="15602">MHLKNVQRTPVKKQQGSALVVAIFVIVALGALVAVLSNLVRGTSESVVVEVIGVRSFMAAQSGLERGMNKVYPLSGAPADQCEGFPLNVELINNCQATVTCRGPEEYSLSSNETYTHIRLEAVGSCAAGKQTASRQLAIETRVKKE</sequence>
<organism evidence="2 3">
    <name type="scientific">Idiomarina ramblicola</name>
    <dbReference type="NCBI Taxonomy" id="263724"/>
    <lineage>
        <taxon>Bacteria</taxon>
        <taxon>Pseudomonadati</taxon>
        <taxon>Pseudomonadota</taxon>
        <taxon>Gammaproteobacteria</taxon>
        <taxon>Alteromonadales</taxon>
        <taxon>Idiomarinaceae</taxon>
        <taxon>Idiomarina</taxon>
    </lineage>
</organism>
<reference evidence="3" key="1">
    <citation type="journal article" date="2018" name="Front. Microbiol.">
        <title>Genome-Based Analysis Reveals the Taxonomy and Diversity of the Family Idiomarinaceae.</title>
        <authorList>
            <person name="Liu Y."/>
            <person name="Lai Q."/>
            <person name="Shao Z."/>
        </authorList>
    </citation>
    <scope>NUCLEOTIDE SEQUENCE [LARGE SCALE GENOMIC DNA]</scope>
    <source>
        <strain evidence="3">R22</strain>
    </source>
</reference>
<comment type="caution">
    <text evidence="2">The sequence shown here is derived from an EMBL/GenBank/DDBJ whole genome shotgun (WGS) entry which is preliminary data.</text>
</comment>
<dbReference type="Proteomes" id="UP000288058">
    <property type="component" value="Unassembled WGS sequence"/>
</dbReference>
<feature type="transmembrane region" description="Helical" evidence="1">
    <location>
        <begin position="20"/>
        <end position="40"/>
    </location>
</feature>
<name>A0A432Z245_9GAMM</name>
<proteinExistence type="predicted"/>
<dbReference type="EMBL" id="PIQC01000003">
    <property type="protein sequence ID" value="RUO71945.1"/>
    <property type="molecule type" value="Genomic_DNA"/>
</dbReference>
<keyword evidence="1" id="KW-0472">Membrane</keyword>
<gene>
    <name evidence="2" type="ORF">CWI78_05370</name>
</gene>
<keyword evidence="1" id="KW-1133">Transmembrane helix</keyword>
<dbReference type="AlphaFoldDB" id="A0A432Z245"/>
<evidence type="ECO:0000256" key="1">
    <source>
        <dbReference type="SAM" id="Phobius"/>
    </source>
</evidence>
<dbReference type="OrthoDB" id="6238787at2"/>
<evidence type="ECO:0000313" key="3">
    <source>
        <dbReference type="Proteomes" id="UP000288058"/>
    </source>
</evidence>
<dbReference type="RefSeq" id="WP_126780979.1">
    <property type="nucleotide sequence ID" value="NZ_PIQC01000003.1"/>
</dbReference>
<accession>A0A432Z245</accession>
<keyword evidence="1" id="KW-0812">Transmembrane</keyword>
<keyword evidence="3" id="KW-1185">Reference proteome</keyword>
<protein>
    <submittedName>
        <fullName evidence="2">Type II secretory pathway component</fullName>
    </submittedName>
</protein>
<evidence type="ECO:0000313" key="2">
    <source>
        <dbReference type="EMBL" id="RUO71945.1"/>
    </source>
</evidence>